<evidence type="ECO:0000256" key="4">
    <source>
        <dbReference type="ARBA" id="ARBA00022691"/>
    </source>
</evidence>
<proteinExistence type="predicted"/>
<dbReference type="InterPro" id="IPR022641">
    <property type="entry name" value="CheR_N"/>
</dbReference>
<name>A0ABY6N6L4_9ALTE</name>
<evidence type="ECO:0000259" key="6">
    <source>
        <dbReference type="PROSITE" id="PS50123"/>
    </source>
</evidence>
<dbReference type="PANTHER" id="PTHR24422:SF21">
    <property type="entry name" value="CHEMOTAXIS PROTEIN METHYLTRANSFERASE 1"/>
    <property type="match status" value="1"/>
</dbReference>
<keyword evidence="2 5" id="KW-0489">Methyltransferase</keyword>
<dbReference type="InterPro" id="IPR050903">
    <property type="entry name" value="Bact_Chemotaxis_MeTrfase"/>
</dbReference>
<dbReference type="Gene3D" id="1.10.155.10">
    <property type="entry name" value="Chemotaxis receptor methyltransferase CheR, N-terminal domain"/>
    <property type="match status" value="1"/>
</dbReference>
<evidence type="ECO:0000256" key="3">
    <source>
        <dbReference type="ARBA" id="ARBA00022679"/>
    </source>
</evidence>
<dbReference type="EMBL" id="CP100390">
    <property type="protein sequence ID" value="UZE97763.1"/>
    <property type="molecule type" value="Genomic_DNA"/>
</dbReference>
<evidence type="ECO:0000256" key="2">
    <source>
        <dbReference type="ARBA" id="ARBA00022603"/>
    </source>
</evidence>
<dbReference type="PRINTS" id="PR00996">
    <property type="entry name" value="CHERMTFRASE"/>
</dbReference>
<sequence length="283" mass="31868">MTARLNATSSVSVDEYQLFRDFLQQACGILLGDNKQYLVTSRLRKIMEQEGIESLGVLVQTLKKASSRALKETVVDAMTTNETLWFRDNHPFRILSDILLPEFSERGGIKPVRIWSAACSTGQEPYSMTMVAEEFKRAKPGKLKSGIKVVATDISQTVLANAKSGEYEMLAIGRGLSKERLNAYFVEKAPGVWKVKPDLMKHVEFRLLNLLDRYSILGKFDVIFCRNVLIYFSAELKLDILSRMHQALNKGGYLVLGASESLNGLSDKFEMIQCRPGIIYRAI</sequence>
<dbReference type="SUPFAM" id="SSF47757">
    <property type="entry name" value="Chemotaxis receptor methyltransferase CheR, N-terminal domain"/>
    <property type="match status" value="1"/>
</dbReference>
<dbReference type="SUPFAM" id="SSF53335">
    <property type="entry name" value="S-adenosyl-L-methionine-dependent methyltransferases"/>
    <property type="match status" value="1"/>
</dbReference>
<dbReference type="InterPro" id="IPR026024">
    <property type="entry name" value="Chemotaxis_MeTrfase_CheR"/>
</dbReference>
<dbReference type="SMART" id="SM00138">
    <property type="entry name" value="MeTrc"/>
    <property type="match status" value="1"/>
</dbReference>
<organism evidence="7 8">
    <name type="scientific">Alkalimarinus alittae</name>
    <dbReference type="NCBI Taxonomy" id="2961619"/>
    <lineage>
        <taxon>Bacteria</taxon>
        <taxon>Pseudomonadati</taxon>
        <taxon>Pseudomonadota</taxon>
        <taxon>Gammaproteobacteria</taxon>
        <taxon>Alteromonadales</taxon>
        <taxon>Alteromonadaceae</taxon>
        <taxon>Alkalimarinus</taxon>
    </lineage>
</organism>
<dbReference type="InterPro" id="IPR029063">
    <property type="entry name" value="SAM-dependent_MTases_sf"/>
</dbReference>
<evidence type="ECO:0000256" key="1">
    <source>
        <dbReference type="ARBA" id="ARBA00001541"/>
    </source>
</evidence>
<reference evidence="7" key="1">
    <citation type="submission" date="2022-06" db="EMBL/GenBank/DDBJ databases">
        <title>Alkalimarinus sp. nov., isolated from gut of a Alitta virens.</title>
        <authorList>
            <person name="Yang A.I."/>
            <person name="Shin N.-R."/>
        </authorList>
    </citation>
    <scope>NUCLEOTIDE SEQUENCE</scope>
    <source>
        <strain evidence="7">A2M4</strain>
    </source>
</reference>
<comment type="catalytic activity">
    <reaction evidence="1 5">
        <text>L-glutamyl-[protein] + S-adenosyl-L-methionine = [protein]-L-glutamate 5-O-methyl ester + S-adenosyl-L-homocysteine</text>
        <dbReference type="Rhea" id="RHEA:24452"/>
        <dbReference type="Rhea" id="RHEA-COMP:10208"/>
        <dbReference type="Rhea" id="RHEA-COMP:10311"/>
        <dbReference type="ChEBI" id="CHEBI:29973"/>
        <dbReference type="ChEBI" id="CHEBI:57856"/>
        <dbReference type="ChEBI" id="CHEBI:59789"/>
        <dbReference type="ChEBI" id="CHEBI:82795"/>
        <dbReference type="EC" id="2.1.1.80"/>
    </reaction>
</comment>
<dbReference type="PROSITE" id="PS50123">
    <property type="entry name" value="CHER"/>
    <property type="match status" value="1"/>
</dbReference>
<dbReference type="Proteomes" id="UP001163739">
    <property type="component" value="Chromosome"/>
</dbReference>
<dbReference type="Pfam" id="PF01739">
    <property type="entry name" value="CheR"/>
    <property type="match status" value="1"/>
</dbReference>
<gene>
    <name evidence="7" type="ORF">NKI27_08525</name>
</gene>
<dbReference type="InterPro" id="IPR000780">
    <property type="entry name" value="CheR_MeTrfase"/>
</dbReference>
<protein>
    <recommendedName>
        <fullName evidence="5">Chemotaxis protein methyltransferase</fullName>
        <ecNumber evidence="5">2.1.1.80</ecNumber>
    </recommendedName>
</protein>
<dbReference type="Pfam" id="PF03705">
    <property type="entry name" value="CheR_N"/>
    <property type="match status" value="1"/>
</dbReference>
<evidence type="ECO:0000256" key="5">
    <source>
        <dbReference type="PIRNR" id="PIRNR000410"/>
    </source>
</evidence>
<evidence type="ECO:0000313" key="8">
    <source>
        <dbReference type="Proteomes" id="UP001163739"/>
    </source>
</evidence>
<dbReference type="RefSeq" id="WP_265049240.1">
    <property type="nucleotide sequence ID" value="NZ_CP100390.1"/>
</dbReference>
<accession>A0ABY6N6L4</accession>
<dbReference type="EC" id="2.1.1.80" evidence="5"/>
<comment type="function">
    <text evidence="5">Methylation of the membrane-bound methyl-accepting chemotaxis proteins (MCP) to form gamma-glutamyl methyl ester residues in MCP.</text>
</comment>
<dbReference type="PIRSF" id="PIRSF000410">
    <property type="entry name" value="CheR"/>
    <property type="match status" value="1"/>
</dbReference>
<dbReference type="InterPro" id="IPR036804">
    <property type="entry name" value="CheR_N_sf"/>
</dbReference>
<keyword evidence="8" id="KW-1185">Reference proteome</keyword>
<dbReference type="CDD" id="cd02440">
    <property type="entry name" value="AdoMet_MTases"/>
    <property type="match status" value="1"/>
</dbReference>
<keyword evidence="4 5" id="KW-0949">S-adenosyl-L-methionine</keyword>
<keyword evidence="3 5" id="KW-0808">Transferase</keyword>
<dbReference type="PANTHER" id="PTHR24422">
    <property type="entry name" value="CHEMOTAXIS PROTEIN METHYLTRANSFERASE"/>
    <property type="match status" value="1"/>
</dbReference>
<dbReference type="Gene3D" id="3.40.50.150">
    <property type="entry name" value="Vaccinia Virus protein VP39"/>
    <property type="match status" value="1"/>
</dbReference>
<feature type="domain" description="CheR-type methyltransferase" evidence="6">
    <location>
        <begin position="4"/>
        <end position="283"/>
    </location>
</feature>
<evidence type="ECO:0000313" key="7">
    <source>
        <dbReference type="EMBL" id="UZE97763.1"/>
    </source>
</evidence>
<dbReference type="InterPro" id="IPR022642">
    <property type="entry name" value="CheR_C"/>
</dbReference>